<protein>
    <submittedName>
        <fullName evidence="1">Uncharacterized protein</fullName>
    </submittedName>
</protein>
<evidence type="ECO:0000313" key="2">
    <source>
        <dbReference type="Proteomes" id="UP000313359"/>
    </source>
</evidence>
<name>A0A5C2RX28_9APHY</name>
<dbReference type="Proteomes" id="UP000313359">
    <property type="component" value="Unassembled WGS sequence"/>
</dbReference>
<organism evidence="1 2">
    <name type="scientific">Lentinus tigrinus ALCF2SS1-6</name>
    <dbReference type="NCBI Taxonomy" id="1328759"/>
    <lineage>
        <taxon>Eukaryota</taxon>
        <taxon>Fungi</taxon>
        <taxon>Dikarya</taxon>
        <taxon>Basidiomycota</taxon>
        <taxon>Agaricomycotina</taxon>
        <taxon>Agaricomycetes</taxon>
        <taxon>Polyporales</taxon>
        <taxon>Polyporaceae</taxon>
        <taxon>Lentinus</taxon>
    </lineage>
</organism>
<reference evidence="1" key="1">
    <citation type="journal article" date="2018" name="Genome Biol. Evol.">
        <title>Genomics and development of Lentinus tigrinus, a white-rot wood-decaying mushroom with dimorphic fruiting bodies.</title>
        <authorList>
            <person name="Wu B."/>
            <person name="Xu Z."/>
            <person name="Knudson A."/>
            <person name="Carlson A."/>
            <person name="Chen N."/>
            <person name="Kovaka S."/>
            <person name="LaButti K."/>
            <person name="Lipzen A."/>
            <person name="Pennachio C."/>
            <person name="Riley R."/>
            <person name="Schakwitz W."/>
            <person name="Umezawa K."/>
            <person name="Ohm R.A."/>
            <person name="Grigoriev I.V."/>
            <person name="Nagy L.G."/>
            <person name="Gibbons J."/>
            <person name="Hibbett D."/>
        </authorList>
    </citation>
    <scope>NUCLEOTIDE SEQUENCE [LARGE SCALE GENOMIC DNA]</scope>
    <source>
        <strain evidence="1">ALCF2SS1-6</strain>
    </source>
</reference>
<gene>
    <name evidence="1" type="ORF">L227DRAFT_297789</name>
</gene>
<sequence length="106" mass="11711">MSTSQSSTRASELPFRAHRMLSAHPSLTVLLVFQLRTAHDFLESRRSYGRRACISTTSFSLLIVRACCLSLEFRRGSGSGLLDSRAAGLTCRHPHVRNGRMDATSS</sequence>
<proteinExistence type="predicted"/>
<keyword evidence="2" id="KW-1185">Reference proteome</keyword>
<dbReference type="AlphaFoldDB" id="A0A5C2RX28"/>
<dbReference type="EMBL" id="ML122293">
    <property type="protein sequence ID" value="RPD55655.1"/>
    <property type="molecule type" value="Genomic_DNA"/>
</dbReference>
<evidence type="ECO:0000313" key="1">
    <source>
        <dbReference type="EMBL" id="RPD55655.1"/>
    </source>
</evidence>
<accession>A0A5C2RX28</accession>